<accession>A0A6I3LI91</accession>
<reference evidence="2 3" key="1">
    <citation type="submission" date="2019-11" db="EMBL/GenBank/DDBJ databases">
        <title>Genome of Strain BIT-d1.</title>
        <authorList>
            <person name="Yang Y."/>
        </authorList>
    </citation>
    <scope>NUCLEOTIDE SEQUENCE [LARGE SCALE GENOMIC DNA]</scope>
    <source>
        <strain evidence="2 3">BIT-d1</strain>
    </source>
</reference>
<evidence type="ECO:0000313" key="3">
    <source>
        <dbReference type="Proteomes" id="UP000438760"/>
    </source>
</evidence>
<proteinExistence type="predicted"/>
<dbReference type="Proteomes" id="UP000438760">
    <property type="component" value="Unassembled WGS sequence"/>
</dbReference>
<organism evidence="2 3">
    <name type="scientific">Myroides albus</name>
    <dbReference type="NCBI Taxonomy" id="2562892"/>
    <lineage>
        <taxon>Bacteria</taxon>
        <taxon>Pseudomonadati</taxon>
        <taxon>Bacteroidota</taxon>
        <taxon>Flavobacteriia</taxon>
        <taxon>Flavobacteriales</taxon>
        <taxon>Flavobacteriaceae</taxon>
        <taxon>Myroides</taxon>
    </lineage>
</organism>
<feature type="transmembrane region" description="Helical" evidence="1">
    <location>
        <begin position="35"/>
        <end position="55"/>
    </location>
</feature>
<keyword evidence="1" id="KW-0472">Membrane</keyword>
<dbReference type="RefSeq" id="WP_155091558.1">
    <property type="nucleotide sequence ID" value="NZ_CP102754.1"/>
</dbReference>
<gene>
    <name evidence="2" type="ORF">GJV76_05095</name>
</gene>
<dbReference type="AlphaFoldDB" id="A0A6I3LI91"/>
<feature type="transmembrane region" description="Helical" evidence="1">
    <location>
        <begin position="12"/>
        <end position="29"/>
    </location>
</feature>
<protein>
    <submittedName>
        <fullName evidence="2">Uncharacterized protein</fullName>
    </submittedName>
</protein>
<dbReference type="OrthoDB" id="9926385at2"/>
<dbReference type="EMBL" id="WMJX01000007">
    <property type="protein sequence ID" value="MTG97514.1"/>
    <property type="molecule type" value="Genomic_DNA"/>
</dbReference>
<sequence>MIYNETRKNPLLSIFALLLSIGSIMLFIYPETIAYAKVIGPLFFFIGLVLSVVSLKQSSKVMAYLSFFCLFIMLSMVTKSVVTIYSPVDEAIEHIANIK</sequence>
<evidence type="ECO:0000313" key="2">
    <source>
        <dbReference type="EMBL" id="MTG97514.1"/>
    </source>
</evidence>
<name>A0A6I3LI91_9FLAO</name>
<keyword evidence="3" id="KW-1185">Reference proteome</keyword>
<evidence type="ECO:0000256" key="1">
    <source>
        <dbReference type="SAM" id="Phobius"/>
    </source>
</evidence>
<keyword evidence="1" id="KW-1133">Transmembrane helix</keyword>
<feature type="transmembrane region" description="Helical" evidence="1">
    <location>
        <begin position="62"/>
        <end position="85"/>
    </location>
</feature>
<comment type="caution">
    <text evidence="2">The sequence shown here is derived from an EMBL/GenBank/DDBJ whole genome shotgun (WGS) entry which is preliminary data.</text>
</comment>
<keyword evidence="1" id="KW-0812">Transmembrane</keyword>